<reference evidence="1" key="1">
    <citation type="submission" date="2020-11" db="EMBL/GenBank/DDBJ databases">
        <authorList>
            <consortium name="DOE Joint Genome Institute"/>
            <person name="Ahrendt S."/>
            <person name="Riley R."/>
            <person name="Andreopoulos W."/>
            <person name="Labutti K."/>
            <person name="Pangilinan J."/>
            <person name="Ruiz-Duenas F.J."/>
            <person name="Barrasa J.M."/>
            <person name="Sanchez-Garcia M."/>
            <person name="Camarero S."/>
            <person name="Miyauchi S."/>
            <person name="Serrano A."/>
            <person name="Linde D."/>
            <person name="Babiker R."/>
            <person name="Drula E."/>
            <person name="Ayuso-Fernandez I."/>
            <person name="Pacheco R."/>
            <person name="Padilla G."/>
            <person name="Ferreira P."/>
            <person name="Barriuso J."/>
            <person name="Kellner H."/>
            <person name="Castanera R."/>
            <person name="Alfaro M."/>
            <person name="Ramirez L."/>
            <person name="Pisabarro A.G."/>
            <person name="Kuo A."/>
            <person name="Tritt A."/>
            <person name="Lipzen A."/>
            <person name="He G."/>
            <person name="Yan M."/>
            <person name="Ng V."/>
            <person name="Cullen D."/>
            <person name="Martin F."/>
            <person name="Rosso M.-N."/>
            <person name="Henrissat B."/>
            <person name="Hibbett D."/>
            <person name="Martinez A.T."/>
            <person name="Grigoriev I.V."/>
        </authorList>
    </citation>
    <scope>NUCLEOTIDE SEQUENCE</scope>
    <source>
        <strain evidence="1">CBS 247.69</strain>
    </source>
</reference>
<sequence length="146" mass="15952">MGCGHDDHSDPPFGQWDPIASCELDSRKSFFFVQDSPCLDSETLVTYSAKVGTKPPNMAGPALGSESGHRYICGCLIHKAGYSRQLVVPFLLASIVHPSLFHYQDPKPTQHTSPGPAITTVATCHKTFVVVLGYPNLLPAIHYREE</sequence>
<keyword evidence="2" id="KW-1185">Reference proteome</keyword>
<protein>
    <submittedName>
        <fullName evidence="1">Uncharacterized protein</fullName>
    </submittedName>
</protein>
<evidence type="ECO:0000313" key="2">
    <source>
        <dbReference type="Proteomes" id="UP000807353"/>
    </source>
</evidence>
<name>A0A9P5Y3I8_9AGAR</name>
<proteinExistence type="predicted"/>
<evidence type="ECO:0000313" key="1">
    <source>
        <dbReference type="EMBL" id="KAF9462827.1"/>
    </source>
</evidence>
<dbReference type="EMBL" id="MU150268">
    <property type="protein sequence ID" value="KAF9462827.1"/>
    <property type="molecule type" value="Genomic_DNA"/>
</dbReference>
<organism evidence="1 2">
    <name type="scientific">Collybia nuda</name>
    <dbReference type="NCBI Taxonomy" id="64659"/>
    <lineage>
        <taxon>Eukaryota</taxon>
        <taxon>Fungi</taxon>
        <taxon>Dikarya</taxon>
        <taxon>Basidiomycota</taxon>
        <taxon>Agaricomycotina</taxon>
        <taxon>Agaricomycetes</taxon>
        <taxon>Agaricomycetidae</taxon>
        <taxon>Agaricales</taxon>
        <taxon>Tricholomatineae</taxon>
        <taxon>Clitocybaceae</taxon>
        <taxon>Collybia</taxon>
    </lineage>
</organism>
<gene>
    <name evidence="1" type="ORF">BDZ94DRAFT_698286</name>
</gene>
<dbReference type="Proteomes" id="UP000807353">
    <property type="component" value="Unassembled WGS sequence"/>
</dbReference>
<accession>A0A9P5Y3I8</accession>
<dbReference type="AlphaFoldDB" id="A0A9P5Y3I8"/>
<comment type="caution">
    <text evidence="1">The sequence shown here is derived from an EMBL/GenBank/DDBJ whole genome shotgun (WGS) entry which is preliminary data.</text>
</comment>